<name>A0A485LJD6_9STRA</name>
<accession>A0A485LJD6</accession>
<feature type="compositionally biased region" description="Acidic residues" evidence="1">
    <location>
        <begin position="61"/>
        <end position="83"/>
    </location>
</feature>
<evidence type="ECO:0000313" key="3">
    <source>
        <dbReference type="EMBL" id="VFT98556.1"/>
    </source>
</evidence>
<protein>
    <submittedName>
        <fullName evidence="3">Aste57867_21888 protein</fullName>
    </submittedName>
</protein>
<dbReference type="AlphaFoldDB" id="A0A485LJD6"/>
<evidence type="ECO:0000256" key="1">
    <source>
        <dbReference type="SAM" id="MobiDB-lite"/>
    </source>
</evidence>
<sequence>MQFLALLEDEETEAAIELAQKILVFEPRNQLIKNLYKALQLKLAVDLDADTREGGETSSDAADEDGDEDDDSNSENDSDDDTDAMASEAKDVEL</sequence>
<evidence type="ECO:0000313" key="2">
    <source>
        <dbReference type="EMBL" id="KAF0686282.1"/>
    </source>
</evidence>
<reference evidence="3 4" key="1">
    <citation type="submission" date="2019-03" db="EMBL/GenBank/DDBJ databases">
        <authorList>
            <person name="Gaulin E."/>
            <person name="Dumas B."/>
        </authorList>
    </citation>
    <scope>NUCLEOTIDE SEQUENCE [LARGE SCALE GENOMIC DNA]</scope>
    <source>
        <strain evidence="3">CBS 568.67</strain>
    </source>
</reference>
<gene>
    <name evidence="3" type="primary">Aste57867_21888</name>
    <name evidence="2" type="ORF">As57867_021819</name>
    <name evidence="3" type="ORF">ASTE57867_21888</name>
</gene>
<dbReference type="EMBL" id="VJMH01007011">
    <property type="protein sequence ID" value="KAF0686282.1"/>
    <property type="molecule type" value="Genomic_DNA"/>
</dbReference>
<feature type="region of interest" description="Disordered" evidence="1">
    <location>
        <begin position="47"/>
        <end position="94"/>
    </location>
</feature>
<organism evidence="3 4">
    <name type="scientific">Aphanomyces stellatus</name>
    <dbReference type="NCBI Taxonomy" id="120398"/>
    <lineage>
        <taxon>Eukaryota</taxon>
        <taxon>Sar</taxon>
        <taxon>Stramenopiles</taxon>
        <taxon>Oomycota</taxon>
        <taxon>Saprolegniomycetes</taxon>
        <taxon>Saprolegniales</taxon>
        <taxon>Verrucalvaceae</taxon>
        <taxon>Aphanomyces</taxon>
    </lineage>
</organism>
<proteinExistence type="predicted"/>
<dbReference type="OrthoDB" id="78932at2759"/>
<reference evidence="2" key="2">
    <citation type="submission" date="2019-06" db="EMBL/GenBank/DDBJ databases">
        <title>Genomics analysis of Aphanomyces spp. identifies a new class of oomycete effector associated with host adaptation.</title>
        <authorList>
            <person name="Gaulin E."/>
        </authorList>
    </citation>
    <scope>NUCLEOTIDE SEQUENCE</scope>
    <source>
        <strain evidence="2">CBS 578.67</strain>
    </source>
</reference>
<dbReference type="EMBL" id="CAADRA010007037">
    <property type="protein sequence ID" value="VFT98556.1"/>
    <property type="molecule type" value="Genomic_DNA"/>
</dbReference>
<dbReference type="Proteomes" id="UP000332933">
    <property type="component" value="Unassembled WGS sequence"/>
</dbReference>
<keyword evidence="4" id="KW-1185">Reference proteome</keyword>
<evidence type="ECO:0000313" key="4">
    <source>
        <dbReference type="Proteomes" id="UP000332933"/>
    </source>
</evidence>